<evidence type="ECO:0000313" key="1">
    <source>
        <dbReference type="EMBL" id="GLQ07453.1"/>
    </source>
</evidence>
<name>A0ABQ5U6Y9_9PROT</name>
<dbReference type="Proteomes" id="UP001161409">
    <property type="component" value="Unassembled WGS sequence"/>
</dbReference>
<accession>A0ABQ5U6Y9</accession>
<organism evidence="1 2">
    <name type="scientific">Sneathiella chinensis</name>
    <dbReference type="NCBI Taxonomy" id="349750"/>
    <lineage>
        <taxon>Bacteria</taxon>
        <taxon>Pseudomonadati</taxon>
        <taxon>Pseudomonadota</taxon>
        <taxon>Alphaproteobacteria</taxon>
        <taxon>Sneathiellales</taxon>
        <taxon>Sneathiellaceae</taxon>
        <taxon>Sneathiella</taxon>
    </lineage>
</organism>
<gene>
    <name evidence="1" type="ORF">GCM10007924_26740</name>
</gene>
<comment type="caution">
    <text evidence="1">The sequence shown here is derived from an EMBL/GenBank/DDBJ whole genome shotgun (WGS) entry which is preliminary data.</text>
</comment>
<keyword evidence="2" id="KW-1185">Reference proteome</keyword>
<evidence type="ECO:0000313" key="2">
    <source>
        <dbReference type="Proteomes" id="UP001161409"/>
    </source>
</evidence>
<reference evidence="1" key="1">
    <citation type="journal article" date="2014" name="Int. J. Syst. Evol. Microbiol.">
        <title>Complete genome of a new Firmicutes species belonging to the dominant human colonic microbiota ('Ruminococcus bicirculans') reveals two chromosomes and a selective capacity to utilize plant glucans.</title>
        <authorList>
            <consortium name="NISC Comparative Sequencing Program"/>
            <person name="Wegmann U."/>
            <person name="Louis P."/>
            <person name="Goesmann A."/>
            <person name="Henrissat B."/>
            <person name="Duncan S.H."/>
            <person name="Flint H.J."/>
        </authorList>
    </citation>
    <scope>NUCLEOTIDE SEQUENCE</scope>
    <source>
        <strain evidence="1">NBRC 103408</strain>
    </source>
</reference>
<proteinExistence type="predicted"/>
<sequence length="63" mass="6304">MAGAGKGETGNLVLTGTPDQFGGAGKQVGGVGGTGVFLAMVAVTQEEMFERAVNFKTDRAAEA</sequence>
<protein>
    <submittedName>
        <fullName evidence="1">Uncharacterized protein</fullName>
    </submittedName>
</protein>
<reference evidence="1" key="2">
    <citation type="submission" date="2023-01" db="EMBL/GenBank/DDBJ databases">
        <title>Draft genome sequence of Sneathiella chinensis strain NBRC 103408.</title>
        <authorList>
            <person name="Sun Q."/>
            <person name="Mori K."/>
        </authorList>
    </citation>
    <scope>NUCLEOTIDE SEQUENCE</scope>
    <source>
        <strain evidence="1">NBRC 103408</strain>
    </source>
</reference>
<dbReference type="EMBL" id="BSNF01000008">
    <property type="protein sequence ID" value="GLQ07453.1"/>
    <property type="molecule type" value="Genomic_DNA"/>
</dbReference>